<dbReference type="GO" id="GO:0016787">
    <property type="term" value="F:hydrolase activity"/>
    <property type="evidence" value="ECO:0007669"/>
    <property type="project" value="UniProtKB-KW"/>
</dbReference>
<evidence type="ECO:0000256" key="6">
    <source>
        <dbReference type="ARBA" id="ARBA00029466"/>
    </source>
</evidence>
<evidence type="ECO:0000313" key="8">
    <source>
        <dbReference type="Proteomes" id="UP000660611"/>
    </source>
</evidence>
<evidence type="ECO:0008006" key="9">
    <source>
        <dbReference type="Google" id="ProtNLM"/>
    </source>
</evidence>
<proteinExistence type="inferred from homology"/>
<keyword evidence="2" id="KW-0255">Endonuclease</keyword>
<keyword evidence="3" id="KW-0227">DNA damage</keyword>
<sequence>MLRRALHAAGARFRLHRQIAFGCTPDIVLPSRRIAVFVDGDYWHSCPVHRRKTPFTGPNAALWEAKFQRNQERDTRSTELAHAAGWTVVRIWECVIRADPQTAAAAVLQGRTIEPTAIISDTEIPATGEGMPS</sequence>
<keyword evidence="5" id="KW-0234">DNA repair</keyword>
<dbReference type="InterPro" id="IPR004603">
    <property type="entry name" value="DNA_mismatch_endonuc_vsr"/>
</dbReference>
<dbReference type="EMBL" id="BONQ01000077">
    <property type="protein sequence ID" value="GIG46754.1"/>
    <property type="molecule type" value="Genomic_DNA"/>
</dbReference>
<evidence type="ECO:0000256" key="5">
    <source>
        <dbReference type="ARBA" id="ARBA00023204"/>
    </source>
</evidence>
<evidence type="ECO:0000256" key="1">
    <source>
        <dbReference type="ARBA" id="ARBA00022722"/>
    </source>
</evidence>
<dbReference type="GO" id="GO:0006298">
    <property type="term" value="P:mismatch repair"/>
    <property type="evidence" value="ECO:0007669"/>
    <property type="project" value="InterPro"/>
</dbReference>
<dbReference type="Pfam" id="PF03852">
    <property type="entry name" value="Vsr"/>
    <property type="match status" value="1"/>
</dbReference>
<evidence type="ECO:0000256" key="3">
    <source>
        <dbReference type="ARBA" id="ARBA00022763"/>
    </source>
</evidence>
<evidence type="ECO:0000256" key="2">
    <source>
        <dbReference type="ARBA" id="ARBA00022759"/>
    </source>
</evidence>
<dbReference type="AlphaFoldDB" id="A0A919PMM9"/>
<reference evidence="7" key="1">
    <citation type="submission" date="2021-01" db="EMBL/GenBank/DDBJ databases">
        <title>Whole genome shotgun sequence of Dactylosporangium siamense NBRC 106093.</title>
        <authorList>
            <person name="Komaki H."/>
            <person name="Tamura T."/>
        </authorList>
    </citation>
    <scope>NUCLEOTIDE SEQUENCE</scope>
    <source>
        <strain evidence="7">NBRC 106093</strain>
    </source>
</reference>
<keyword evidence="1" id="KW-0540">Nuclease</keyword>
<organism evidence="7 8">
    <name type="scientific">Dactylosporangium siamense</name>
    <dbReference type="NCBI Taxonomy" id="685454"/>
    <lineage>
        <taxon>Bacteria</taxon>
        <taxon>Bacillati</taxon>
        <taxon>Actinomycetota</taxon>
        <taxon>Actinomycetes</taxon>
        <taxon>Micromonosporales</taxon>
        <taxon>Micromonosporaceae</taxon>
        <taxon>Dactylosporangium</taxon>
    </lineage>
</organism>
<keyword evidence="8" id="KW-1185">Reference proteome</keyword>
<dbReference type="Gene3D" id="3.40.960.10">
    <property type="entry name" value="VSR Endonuclease"/>
    <property type="match status" value="1"/>
</dbReference>
<evidence type="ECO:0000256" key="4">
    <source>
        <dbReference type="ARBA" id="ARBA00022801"/>
    </source>
</evidence>
<dbReference type="InterPro" id="IPR011335">
    <property type="entry name" value="Restrct_endonuc-II-like"/>
</dbReference>
<dbReference type="CDD" id="cd00221">
    <property type="entry name" value="Vsr"/>
    <property type="match status" value="1"/>
</dbReference>
<dbReference type="GO" id="GO:0004519">
    <property type="term" value="F:endonuclease activity"/>
    <property type="evidence" value="ECO:0007669"/>
    <property type="project" value="UniProtKB-KW"/>
</dbReference>
<accession>A0A919PMM9</accession>
<dbReference type="Proteomes" id="UP000660611">
    <property type="component" value="Unassembled WGS sequence"/>
</dbReference>
<name>A0A919PMM9_9ACTN</name>
<keyword evidence="4" id="KW-0378">Hydrolase</keyword>
<comment type="caution">
    <text evidence="7">The sequence shown here is derived from an EMBL/GenBank/DDBJ whole genome shotgun (WGS) entry which is preliminary data.</text>
</comment>
<comment type="similarity">
    <text evidence="6">Belongs to the Vsr family.</text>
</comment>
<dbReference type="SUPFAM" id="SSF52980">
    <property type="entry name" value="Restriction endonuclease-like"/>
    <property type="match status" value="1"/>
</dbReference>
<protein>
    <recommendedName>
        <fullName evidence="9">Very short patch repair endonuclease</fullName>
    </recommendedName>
</protein>
<evidence type="ECO:0000313" key="7">
    <source>
        <dbReference type="EMBL" id="GIG46754.1"/>
    </source>
</evidence>
<gene>
    <name evidence="7" type="ORF">Dsi01nite_047950</name>
</gene>